<proteinExistence type="inferred from homology"/>
<keyword evidence="4" id="KW-0238">DNA-binding</keyword>
<sequence length="693" mass="77170">MSLFCCSYNWAAKNKPGRQFQRREVCRSTVGWSNRIAYQMRIRQESLLDNELEGLDDLVRKKFNKPITLKPFQRQATIAQLQGKDVIVHAPTGSGKTAIVAGLHAHPSCMGKVTFVVSPLIALQNKQAETFKTDFGLDAIAINSSHGGLTPENMLTRKILTSYPQNICLGKYRVVVISPEMMLTKRFIGNVLKNPMMARRVFSVVVDEAHFRKKYAELGILRAILPNGTPFVALSATLPERVRIDVLEKLRFPKKEDYISINIGNNRPNAALVVRAIEHPMNTFRDLDFIIPQNHSDPMDIQKTWVYADSIAVGCNIQDHLEECLPKDLQGQGLIRPYSAAYSQTYCKSVMQQFKSGIVRILVCTDAAGMGCNVPDIDLVGTAVLLVEKSAYGLNCEELVEEVNEAKKKAKGKAQTSRKPQKTTGEYAKGGKGYAESHGVKHGSQDGKCDELVHAGWLPDENLLAFVQTGCCRCDMLTAIFDNYDSEPSSPCCDICHPDLLNQARPGPYKAPACQKAIVKGQALHKWQVSVYREHHLHAQWSFGALLSPVRSVEHLESILAKQWSWWDQYGELLWQTIEKLEMPPMVPLPKTKKGPNKRTVEDSEEEPAKQTRVDGGDGARTPARSGTTQAPNSSQYTAPVPTPSHSQHPRNALFSTPVHTQSVYKNGVPTPVSHSPRAQNQFLSRNPQYPPN</sequence>
<feature type="compositionally biased region" description="Polar residues" evidence="8">
    <location>
        <begin position="673"/>
        <end position="693"/>
    </location>
</feature>
<keyword evidence="3" id="KW-0067">ATP-binding</keyword>
<dbReference type="GO" id="GO:0003677">
    <property type="term" value="F:DNA binding"/>
    <property type="evidence" value="ECO:0007669"/>
    <property type="project" value="UniProtKB-KW"/>
</dbReference>
<evidence type="ECO:0000256" key="8">
    <source>
        <dbReference type="SAM" id="MobiDB-lite"/>
    </source>
</evidence>
<dbReference type="Pfam" id="PF00271">
    <property type="entry name" value="Helicase_C"/>
    <property type="match status" value="1"/>
</dbReference>
<dbReference type="PROSITE" id="PS51192">
    <property type="entry name" value="HELICASE_ATP_BIND_1"/>
    <property type="match status" value="1"/>
</dbReference>
<organism evidence="10 11">
    <name type="scientific">Gymnopus androsaceus JB14</name>
    <dbReference type="NCBI Taxonomy" id="1447944"/>
    <lineage>
        <taxon>Eukaryota</taxon>
        <taxon>Fungi</taxon>
        <taxon>Dikarya</taxon>
        <taxon>Basidiomycota</taxon>
        <taxon>Agaricomycotina</taxon>
        <taxon>Agaricomycetes</taxon>
        <taxon>Agaricomycetidae</taxon>
        <taxon>Agaricales</taxon>
        <taxon>Marasmiineae</taxon>
        <taxon>Omphalotaceae</taxon>
        <taxon>Gymnopus</taxon>
    </lineage>
</organism>
<keyword evidence="11" id="KW-1185">Reference proteome</keyword>
<feature type="region of interest" description="Disordered" evidence="8">
    <location>
        <begin position="586"/>
        <end position="693"/>
    </location>
</feature>
<evidence type="ECO:0000256" key="7">
    <source>
        <dbReference type="ARBA" id="ARBA00034808"/>
    </source>
</evidence>
<dbReference type="OrthoDB" id="10261556at2759"/>
<dbReference type="Pfam" id="PF00270">
    <property type="entry name" value="DEAD"/>
    <property type="match status" value="1"/>
</dbReference>
<dbReference type="PANTHER" id="PTHR13710">
    <property type="entry name" value="DNA HELICASE RECQ FAMILY MEMBER"/>
    <property type="match status" value="1"/>
</dbReference>
<accession>A0A6A4IDU4</accession>
<dbReference type="SMART" id="SM00487">
    <property type="entry name" value="DEXDc"/>
    <property type="match status" value="1"/>
</dbReference>
<feature type="compositionally biased region" description="Basic and acidic residues" evidence="8">
    <location>
        <begin position="599"/>
        <end position="618"/>
    </location>
</feature>
<keyword evidence="2" id="KW-0547">Nucleotide-binding</keyword>
<reference evidence="10" key="1">
    <citation type="journal article" date="2019" name="Environ. Microbiol.">
        <title>Fungal ecological strategies reflected in gene transcription - a case study of two litter decomposers.</title>
        <authorList>
            <person name="Barbi F."/>
            <person name="Kohler A."/>
            <person name="Barry K."/>
            <person name="Baskaran P."/>
            <person name="Daum C."/>
            <person name="Fauchery L."/>
            <person name="Ihrmark K."/>
            <person name="Kuo A."/>
            <person name="LaButti K."/>
            <person name="Lipzen A."/>
            <person name="Morin E."/>
            <person name="Grigoriev I.V."/>
            <person name="Henrissat B."/>
            <person name="Lindahl B."/>
            <person name="Martin F."/>
        </authorList>
    </citation>
    <scope>NUCLEOTIDE SEQUENCE</scope>
    <source>
        <strain evidence="10">JB14</strain>
    </source>
</reference>
<evidence type="ECO:0000256" key="4">
    <source>
        <dbReference type="ARBA" id="ARBA00023125"/>
    </source>
</evidence>
<dbReference type="GO" id="GO:0043138">
    <property type="term" value="F:3'-5' DNA helicase activity"/>
    <property type="evidence" value="ECO:0007669"/>
    <property type="project" value="UniProtKB-EC"/>
</dbReference>
<dbReference type="GO" id="GO:0009378">
    <property type="term" value="F:four-way junction helicase activity"/>
    <property type="evidence" value="ECO:0007669"/>
    <property type="project" value="TreeGrafter"/>
</dbReference>
<evidence type="ECO:0000256" key="6">
    <source>
        <dbReference type="ARBA" id="ARBA00034617"/>
    </source>
</evidence>
<evidence type="ECO:0000256" key="5">
    <source>
        <dbReference type="ARBA" id="ARBA00023235"/>
    </source>
</evidence>
<dbReference type="AlphaFoldDB" id="A0A6A4IDU4"/>
<keyword evidence="5" id="KW-0413">Isomerase</keyword>
<evidence type="ECO:0000256" key="1">
    <source>
        <dbReference type="ARBA" id="ARBA00005446"/>
    </source>
</evidence>
<gene>
    <name evidence="10" type="ORF">BT96DRAFT_1039472</name>
</gene>
<dbReference type="GO" id="GO:0005694">
    <property type="term" value="C:chromosome"/>
    <property type="evidence" value="ECO:0007669"/>
    <property type="project" value="TreeGrafter"/>
</dbReference>
<protein>
    <recommendedName>
        <fullName evidence="7">DNA 3'-5' helicase</fullName>
        <ecNumber evidence="7">5.6.2.4</ecNumber>
    </recommendedName>
</protein>
<dbReference type="GO" id="GO:0005524">
    <property type="term" value="F:ATP binding"/>
    <property type="evidence" value="ECO:0007669"/>
    <property type="project" value="UniProtKB-KW"/>
</dbReference>
<evidence type="ECO:0000256" key="2">
    <source>
        <dbReference type="ARBA" id="ARBA00022741"/>
    </source>
</evidence>
<dbReference type="InterPro" id="IPR027417">
    <property type="entry name" value="P-loop_NTPase"/>
</dbReference>
<feature type="region of interest" description="Disordered" evidence="8">
    <location>
        <begin position="409"/>
        <end position="430"/>
    </location>
</feature>
<dbReference type="Gene3D" id="3.40.50.300">
    <property type="entry name" value="P-loop containing nucleotide triphosphate hydrolases"/>
    <property type="match status" value="2"/>
</dbReference>
<dbReference type="InterPro" id="IPR014001">
    <property type="entry name" value="Helicase_ATP-bd"/>
</dbReference>
<dbReference type="Proteomes" id="UP000799118">
    <property type="component" value="Unassembled WGS sequence"/>
</dbReference>
<evidence type="ECO:0000259" key="9">
    <source>
        <dbReference type="PROSITE" id="PS51192"/>
    </source>
</evidence>
<feature type="compositionally biased region" description="Polar residues" evidence="8">
    <location>
        <begin position="414"/>
        <end position="424"/>
    </location>
</feature>
<dbReference type="EMBL" id="ML769395">
    <property type="protein sequence ID" value="KAE9407458.1"/>
    <property type="molecule type" value="Genomic_DNA"/>
</dbReference>
<dbReference type="InterPro" id="IPR011545">
    <property type="entry name" value="DEAD/DEAH_box_helicase_dom"/>
</dbReference>
<dbReference type="GO" id="GO:0005737">
    <property type="term" value="C:cytoplasm"/>
    <property type="evidence" value="ECO:0007669"/>
    <property type="project" value="TreeGrafter"/>
</dbReference>
<feature type="domain" description="Helicase ATP-binding" evidence="9">
    <location>
        <begin position="77"/>
        <end position="256"/>
    </location>
</feature>
<evidence type="ECO:0000256" key="3">
    <source>
        <dbReference type="ARBA" id="ARBA00022840"/>
    </source>
</evidence>
<feature type="compositionally biased region" description="Polar residues" evidence="8">
    <location>
        <begin position="654"/>
        <end position="665"/>
    </location>
</feature>
<dbReference type="InterPro" id="IPR001650">
    <property type="entry name" value="Helicase_C-like"/>
</dbReference>
<comment type="similarity">
    <text evidence="1">Belongs to the helicase family. RecQ subfamily.</text>
</comment>
<evidence type="ECO:0000313" key="10">
    <source>
        <dbReference type="EMBL" id="KAE9407458.1"/>
    </source>
</evidence>
<comment type="catalytic activity">
    <reaction evidence="6">
        <text>Couples ATP hydrolysis with the unwinding of duplex DNA by translocating in the 3'-5' direction.</text>
        <dbReference type="EC" id="5.6.2.4"/>
    </reaction>
</comment>
<dbReference type="PANTHER" id="PTHR13710:SF105">
    <property type="entry name" value="ATP-DEPENDENT DNA HELICASE Q1"/>
    <property type="match status" value="1"/>
</dbReference>
<feature type="compositionally biased region" description="Polar residues" evidence="8">
    <location>
        <begin position="625"/>
        <end position="638"/>
    </location>
</feature>
<dbReference type="SUPFAM" id="SSF52540">
    <property type="entry name" value="P-loop containing nucleoside triphosphate hydrolases"/>
    <property type="match status" value="1"/>
</dbReference>
<evidence type="ECO:0000313" key="11">
    <source>
        <dbReference type="Proteomes" id="UP000799118"/>
    </source>
</evidence>
<dbReference type="GO" id="GO:0000724">
    <property type="term" value="P:double-strand break repair via homologous recombination"/>
    <property type="evidence" value="ECO:0007669"/>
    <property type="project" value="TreeGrafter"/>
</dbReference>
<dbReference type="EC" id="5.6.2.4" evidence="7"/>
<name>A0A6A4IDU4_9AGAR</name>